<sequence length="87" mass="9420">MGCLRASNLSPFDRKDIVMVVKEVPIAKDPKDSVVGSGKIVEKVLVATPNSLVASGDQVIINEDNDKVLYWSDCVSILNVASIDLLY</sequence>
<proteinExistence type="predicted"/>
<organism evidence="1 2">
    <name type="scientific">Cinchona calisaya</name>
    <dbReference type="NCBI Taxonomy" id="153742"/>
    <lineage>
        <taxon>Eukaryota</taxon>
        <taxon>Viridiplantae</taxon>
        <taxon>Streptophyta</taxon>
        <taxon>Embryophyta</taxon>
        <taxon>Tracheophyta</taxon>
        <taxon>Spermatophyta</taxon>
        <taxon>Magnoliopsida</taxon>
        <taxon>eudicotyledons</taxon>
        <taxon>Gunneridae</taxon>
        <taxon>Pentapetalae</taxon>
        <taxon>asterids</taxon>
        <taxon>lamiids</taxon>
        <taxon>Gentianales</taxon>
        <taxon>Rubiaceae</taxon>
        <taxon>Cinchonoideae</taxon>
        <taxon>Cinchoneae</taxon>
        <taxon>Cinchona</taxon>
    </lineage>
</organism>
<keyword evidence="2" id="KW-1185">Reference proteome</keyword>
<evidence type="ECO:0000313" key="1">
    <source>
        <dbReference type="EMBL" id="KAL3522694.1"/>
    </source>
</evidence>
<accession>A0ABD2ZU93</accession>
<dbReference type="Proteomes" id="UP001630127">
    <property type="component" value="Unassembled WGS sequence"/>
</dbReference>
<reference evidence="1 2" key="1">
    <citation type="submission" date="2024-11" db="EMBL/GenBank/DDBJ databases">
        <title>A near-complete genome assembly of Cinchona calisaya.</title>
        <authorList>
            <person name="Lian D.C."/>
            <person name="Zhao X.W."/>
            <person name="Wei L."/>
        </authorList>
    </citation>
    <scope>NUCLEOTIDE SEQUENCE [LARGE SCALE GENOMIC DNA]</scope>
    <source>
        <tissue evidence="1">Nenye</tissue>
    </source>
</reference>
<gene>
    <name evidence="1" type="ORF">ACH5RR_015528</name>
</gene>
<dbReference type="AlphaFoldDB" id="A0ABD2ZU93"/>
<dbReference type="EMBL" id="JBJUIK010000007">
    <property type="protein sequence ID" value="KAL3522694.1"/>
    <property type="molecule type" value="Genomic_DNA"/>
</dbReference>
<name>A0ABD2ZU93_9GENT</name>
<evidence type="ECO:0000313" key="2">
    <source>
        <dbReference type="Proteomes" id="UP001630127"/>
    </source>
</evidence>
<protein>
    <submittedName>
        <fullName evidence="1">Uncharacterized protein</fullName>
    </submittedName>
</protein>
<comment type="caution">
    <text evidence="1">The sequence shown here is derived from an EMBL/GenBank/DDBJ whole genome shotgun (WGS) entry which is preliminary data.</text>
</comment>